<organism evidence="2 3">
    <name type="scientific">Rhizoctonia solani</name>
    <dbReference type="NCBI Taxonomy" id="456999"/>
    <lineage>
        <taxon>Eukaryota</taxon>
        <taxon>Fungi</taxon>
        <taxon>Dikarya</taxon>
        <taxon>Basidiomycota</taxon>
        <taxon>Agaricomycotina</taxon>
        <taxon>Agaricomycetes</taxon>
        <taxon>Cantharellales</taxon>
        <taxon>Ceratobasidiaceae</taxon>
        <taxon>Rhizoctonia</taxon>
    </lineage>
</organism>
<dbReference type="InterPro" id="IPR036047">
    <property type="entry name" value="F-box-like_dom_sf"/>
</dbReference>
<sequence length="580" mass="65632">MSTGAGVHPIANNRLPTDILLCILHYCDFRTIIQFSTTCKKSQIIVRQSTSLQLCVELDVNGLEIVKQSLKAGVTHAVILEELKGYRDAWLRFRFGPPLQRPATNPIMPPRPGQCHGEAYFEPFCAPGVGEDTNKRCQFNRIQVTSFRPPTNSNPPLDFKRTFKTFSVDPKQDLIVLIEYEDASFTRVDIHLNHLSTTKPHSLAQYHTLTVRFEELDEGQGFYYGGTWIMGHILLARFTPASQKNRSNCDNIAIWNWQSGLFLGRILSGTNNTIPTFFDKNHLLFFSYTSGSSSSAKLVQSQPALLVYRIPTSITVSAQEPLIADCYMPSCPSLRPTLTLEFPRLDPKYRVSRSVLWDTLARPGDLAYQRSAQVAHSDIKTVALSLWMAEKRPSKNGKVIPTLYSIFVSTDSILDHLSENRSEETATIIWSDWGAAATRWFADDRDCSNIAKIHGSSHLVIVYNPLRKNKIQITSCTREFNSQIIKRHTCDALDQNEREKVSRGKSLTFGDKSDDIRIVGRDTKTVVHTGFEQPVESTLPYMVVDRARSKLPFTGWYMHSDYLVEVTSIGSFLSLYQLDF</sequence>
<dbReference type="CDD" id="cd09917">
    <property type="entry name" value="F-box_SF"/>
    <property type="match status" value="1"/>
</dbReference>
<evidence type="ECO:0000259" key="1">
    <source>
        <dbReference type="Pfam" id="PF00646"/>
    </source>
</evidence>
<dbReference type="Pfam" id="PF00646">
    <property type="entry name" value="F-box"/>
    <property type="match status" value="1"/>
</dbReference>
<dbReference type="InterPro" id="IPR001810">
    <property type="entry name" value="F-box_dom"/>
</dbReference>
<reference evidence="2 3" key="1">
    <citation type="submission" date="2015-07" db="EMBL/GenBank/DDBJ databases">
        <authorList>
            <person name="Noorani M."/>
        </authorList>
    </citation>
    <scope>NUCLEOTIDE SEQUENCE [LARGE SCALE GENOMIC DNA]</scope>
    <source>
        <strain evidence="2">BBA 69670</strain>
    </source>
</reference>
<keyword evidence="2" id="KW-0675">Receptor</keyword>
<dbReference type="Proteomes" id="UP000044841">
    <property type="component" value="Unassembled WGS sequence"/>
</dbReference>
<evidence type="ECO:0000313" key="3">
    <source>
        <dbReference type="Proteomes" id="UP000044841"/>
    </source>
</evidence>
<proteinExistence type="predicted"/>
<name>A0A0K6GIU8_9AGAM</name>
<dbReference type="InterPro" id="IPR020845">
    <property type="entry name" value="AMP-binding_CS"/>
</dbReference>
<dbReference type="EMBL" id="CYGV01002044">
    <property type="protein sequence ID" value="CUA78517.1"/>
    <property type="molecule type" value="Genomic_DNA"/>
</dbReference>
<dbReference type="SUPFAM" id="SSF81383">
    <property type="entry name" value="F-box domain"/>
    <property type="match status" value="1"/>
</dbReference>
<gene>
    <name evidence="2" type="ORF">RSOLAG22IIIB_07133</name>
</gene>
<protein>
    <submittedName>
        <fullName evidence="2">Similar to Ubiquitin associated and SH3 domain-containing protein B (Suppressor of T-cell receptor signaling 1) (STS-1) (Cbl-interacting protein p70)</fullName>
    </submittedName>
</protein>
<evidence type="ECO:0000313" key="2">
    <source>
        <dbReference type="EMBL" id="CUA78517.1"/>
    </source>
</evidence>
<dbReference type="AlphaFoldDB" id="A0A0K6GIU8"/>
<feature type="domain" description="F-box" evidence="1">
    <location>
        <begin position="14"/>
        <end position="48"/>
    </location>
</feature>
<dbReference type="PROSITE" id="PS00455">
    <property type="entry name" value="AMP_BINDING"/>
    <property type="match status" value="1"/>
</dbReference>
<accession>A0A0K6GIU8</accession>
<keyword evidence="3" id="KW-1185">Reference proteome</keyword>